<accession>A0AA88X2Z6</accession>
<dbReference type="Proteomes" id="UP001188597">
    <property type="component" value="Unassembled WGS sequence"/>
</dbReference>
<reference evidence="1" key="1">
    <citation type="submission" date="2022-12" db="EMBL/GenBank/DDBJ databases">
        <title>Draft genome assemblies for two species of Escallonia (Escalloniales).</title>
        <authorList>
            <person name="Chanderbali A."/>
            <person name="Dervinis C."/>
            <person name="Anghel I."/>
            <person name="Soltis D."/>
            <person name="Soltis P."/>
            <person name="Zapata F."/>
        </authorList>
    </citation>
    <scope>NUCLEOTIDE SEQUENCE</scope>
    <source>
        <strain evidence="1">UCBG64.0493</strain>
        <tissue evidence="1">Leaf</tissue>
    </source>
</reference>
<gene>
    <name evidence="1" type="ORF">RJ639_036063</name>
</gene>
<evidence type="ECO:0000313" key="2">
    <source>
        <dbReference type="Proteomes" id="UP001188597"/>
    </source>
</evidence>
<sequence>MQKQHMLKHQDTKMVDDIYQANDLIEIKVNNVGAVLVTSRRADLGGGLRLKQGIRRDADRVPVNPASADAPIGLYVFGHPLHNHFRRPALVLYLPISIREVFQQASLPR</sequence>
<proteinExistence type="predicted"/>
<evidence type="ECO:0000313" key="1">
    <source>
        <dbReference type="EMBL" id="KAK3031355.1"/>
    </source>
</evidence>
<comment type="caution">
    <text evidence="1">The sequence shown here is derived from an EMBL/GenBank/DDBJ whole genome shotgun (WGS) entry which is preliminary data.</text>
</comment>
<dbReference type="AlphaFoldDB" id="A0AA88X2Z6"/>
<organism evidence="1 2">
    <name type="scientific">Escallonia herrerae</name>
    <dbReference type="NCBI Taxonomy" id="1293975"/>
    <lineage>
        <taxon>Eukaryota</taxon>
        <taxon>Viridiplantae</taxon>
        <taxon>Streptophyta</taxon>
        <taxon>Embryophyta</taxon>
        <taxon>Tracheophyta</taxon>
        <taxon>Spermatophyta</taxon>
        <taxon>Magnoliopsida</taxon>
        <taxon>eudicotyledons</taxon>
        <taxon>Gunneridae</taxon>
        <taxon>Pentapetalae</taxon>
        <taxon>asterids</taxon>
        <taxon>campanulids</taxon>
        <taxon>Escalloniales</taxon>
        <taxon>Escalloniaceae</taxon>
        <taxon>Escallonia</taxon>
    </lineage>
</organism>
<keyword evidence="2" id="KW-1185">Reference proteome</keyword>
<dbReference type="EMBL" id="JAVXUP010000308">
    <property type="protein sequence ID" value="KAK3031355.1"/>
    <property type="molecule type" value="Genomic_DNA"/>
</dbReference>
<name>A0AA88X2Z6_9ASTE</name>
<protein>
    <submittedName>
        <fullName evidence="1">Uncharacterized protein</fullName>
    </submittedName>
</protein>